<dbReference type="PRINTS" id="PR00385">
    <property type="entry name" value="P450"/>
</dbReference>
<gene>
    <name evidence="3" type="ORF">LX15_000351</name>
</gene>
<dbReference type="Proteomes" id="UP001205311">
    <property type="component" value="Unassembled WGS sequence"/>
</dbReference>
<organism evidence="3 4">
    <name type="scientific">Streptoalloteichus tenebrarius (strain ATCC 17920 / DSM 40477 / JCM 4838 / CBS 697.72 / NBRC 16177 / NCIMB 11028 / NRRL B-12390 / A12253. 1 / ISP 5477)</name>
    <name type="common">Streptomyces tenebrarius</name>
    <dbReference type="NCBI Taxonomy" id="1933"/>
    <lineage>
        <taxon>Bacteria</taxon>
        <taxon>Bacillati</taxon>
        <taxon>Actinomycetota</taxon>
        <taxon>Actinomycetes</taxon>
        <taxon>Pseudonocardiales</taxon>
        <taxon>Pseudonocardiaceae</taxon>
        <taxon>Streptoalloteichus</taxon>
    </lineage>
</organism>
<dbReference type="RefSeq" id="WP_253667641.1">
    <property type="nucleotide sequence ID" value="NZ_JAMTCP010000001.1"/>
</dbReference>
<keyword evidence="2" id="KW-0560">Oxidoreductase</keyword>
<comment type="similarity">
    <text evidence="1 2">Belongs to the cytochrome P450 family.</text>
</comment>
<dbReference type="PROSITE" id="PS00086">
    <property type="entry name" value="CYTOCHROME_P450"/>
    <property type="match status" value="1"/>
</dbReference>
<proteinExistence type="inferred from homology"/>
<keyword evidence="4" id="KW-1185">Reference proteome</keyword>
<sequence length="399" mass="43026">MATGNPPADALRRFPFPQPSPLVPPPALAACRLLAPVSRVRLADGQVAWLVTRYADIRAVLTSPDFTLHVPRPSQDDATSSRSEFMLTDDNAKHHRLRQVVGPAFSLSRVERLRPRVREIVAGLLAAMTGRGPTADLMDSLALPLPLTVVCEVLGVPVPEWSRARHWASICLGDTAETGDERALAAFQDVEDHVTELIATRRDRATGVLGRLVRAAGEGRLSEGELHSMVTGLLLAGYLTTSSTIGVGTLVLLLNPDQWDALAHDRALVGSAVEEILRFRLTGTEISTQHRALADVTVSGVLVRRGELVVTPLVAANRDPDQFDDADRFVVARTDNAHLSFGLGTHYCLGAALARIELQEAIGALVDTLPGLRLAVPVEDLPWNTSGAEVDLRALPVTW</sequence>
<dbReference type="InterPro" id="IPR036396">
    <property type="entry name" value="Cyt_P450_sf"/>
</dbReference>
<dbReference type="Pfam" id="PF00067">
    <property type="entry name" value="p450"/>
    <property type="match status" value="1"/>
</dbReference>
<accession>A0ABT1HMC7</accession>
<dbReference type="PANTHER" id="PTHR46696">
    <property type="entry name" value="P450, PUTATIVE (EUROFUNG)-RELATED"/>
    <property type="match status" value="1"/>
</dbReference>
<dbReference type="InterPro" id="IPR002397">
    <property type="entry name" value="Cyt_P450_B"/>
</dbReference>
<evidence type="ECO:0000313" key="3">
    <source>
        <dbReference type="EMBL" id="MCP2256668.1"/>
    </source>
</evidence>
<evidence type="ECO:0000256" key="1">
    <source>
        <dbReference type="ARBA" id="ARBA00010617"/>
    </source>
</evidence>
<dbReference type="PANTHER" id="PTHR46696:SF6">
    <property type="entry name" value="P450, PUTATIVE (EUROFUNG)-RELATED"/>
    <property type="match status" value="1"/>
</dbReference>
<keyword evidence="2" id="KW-0503">Monooxygenase</keyword>
<keyword evidence="2" id="KW-0349">Heme</keyword>
<protein>
    <submittedName>
        <fullName evidence="3">Cytochrome P450</fullName>
    </submittedName>
</protein>
<keyword evidence="2" id="KW-0408">Iron</keyword>
<dbReference type="PRINTS" id="PR00359">
    <property type="entry name" value="BP450"/>
</dbReference>
<dbReference type="EMBL" id="JAMTCP010000001">
    <property type="protein sequence ID" value="MCP2256668.1"/>
    <property type="molecule type" value="Genomic_DNA"/>
</dbReference>
<dbReference type="InterPro" id="IPR017972">
    <property type="entry name" value="Cyt_P450_CS"/>
</dbReference>
<dbReference type="SUPFAM" id="SSF48264">
    <property type="entry name" value="Cytochrome P450"/>
    <property type="match status" value="1"/>
</dbReference>
<keyword evidence="2" id="KW-0479">Metal-binding</keyword>
<evidence type="ECO:0000256" key="2">
    <source>
        <dbReference type="RuleBase" id="RU000461"/>
    </source>
</evidence>
<dbReference type="Gene3D" id="1.10.630.10">
    <property type="entry name" value="Cytochrome P450"/>
    <property type="match status" value="1"/>
</dbReference>
<dbReference type="CDD" id="cd11031">
    <property type="entry name" value="Cyp158A-like"/>
    <property type="match status" value="1"/>
</dbReference>
<reference evidence="3 4" key="1">
    <citation type="submission" date="2022-06" db="EMBL/GenBank/DDBJ databases">
        <title>Genomic Encyclopedia of Archaeal and Bacterial Type Strains, Phase II (KMG-II): from individual species to whole genera.</title>
        <authorList>
            <person name="Goeker M."/>
        </authorList>
    </citation>
    <scope>NUCLEOTIDE SEQUENCE [LARGE SCALE GENOMIC DNA]</scope>
    <source>
        <strain evidence="3 4">DSM 40477</strain>
    </source>
</reference>
<evidence type="ECO:0000313" key="4">
    <source>
        <dbReference type="Proteomes" id="UP001205311"/>
    </source>
</evidence>
<name>A0ABT1HMC7_STRSD</name>
<dbReference type="InterPro" id="IPR001128">
    <property type="entry name" value="Cyt_P450"/>
</dbReference>
<comment type="caution">
    <text evidence="3">The sequence shown here is derived from an EMBL/GenBank/DDBJ whole genome shotgun (WGS) entry which is preliminary data.</text>
</comment>